<evidence type="ECO:0000313" key="2">
    <source>
        <dbReference type="EMBL" id="ACA88863.1"/>
    </source>
</evidence>
<proteinExistence type="predicted"/>
<dbReference type="EMBL" id="CP000961">
    <property type="protein sequence ID" value="ACA88863.1"/>
    <property type="molecule type" value="Genomic_DNA"/>
</dbReference>
<sequence precursor="true">MQRLFSSFVLTGLLTLVGCSSDDNNTVPAPVDVSQIRVIHASADAPMVNITANNQTLLSDVDYAISSGLLSINSDNYEITVDAQLPNGETTTVLTTDLVAEKDIEYTAVAIGNVAGESLDLALIANATSDIATGYTRVQVLHGAVAVGMVDIYVTEVNADISNMAPTLSVDYMANTDQLEILAGKYQIRITAEGQKEVVYNSGDVTLEAETDYLLTAITNVWSGDSPVALLAALPDAQVLIQDKDAGTNLRVIHAVADAPAVDVFLDGNTTPAVDMLSFKQATGFLNVPEGAHTVTVAADADNSVVVINAAEVELEQGRSHSVFAVGSLTDSDISPLVVVENPRRIATAAKLNVTHTSYSAGNVDIYLTATNDISDATPALSDVPFKATSGALSIAAGDYVVSVTPHDSKTVAIGPLAVTLEANGVYSLAAVDNTGGGIPLGVILMDDFVDN</sequence>
<dbReference type="HOGENOM" id="CLU_023664_0_0_6"/>
<dbReference type="STRING" id="392500.Swoo_4613"/>
<accession>B1KLY3</accession>
<feature type="domain" description="DUF4397" evidence="1">
    <location>
        <begin position="249"/>
        <end position="367"/>
    </location>
</feature>
<dbReference type="InterPro" id="IPR025510">
    <property type="entry name" value="DUF4397"/>
</dbReference>
<dbReference type="AlphaFoldDB" id="B1KLY3"/>
<name>B1KLY3_SHEWM</name>
<dbReference type="eggNOG" id="COG1653">
    <property type="taxonomic scope" value="Bacteria"/>
</dbReference>
<organism evidence="2 3">
    <name type="scientific">Shewanella woodyi (strain ATCC 51908 / MS32)</name>
    <dbReference type="NCBI Taxonomy" id="392500"/>
    <lineage>
        <taxon>Bacteria</taxon>
        <taxon>Pseudomonadati</taxon>
        <taxon>Pseudomonadota</taxon>
        <taxon>Gammaproteobacteria</taxon>
        <taxon>Alteromonadales</taxon>
        <taxon>Shewanellaceae</taxon>
        <taxon>Shewanella</taxon>
    </lineage>
</organism>
<feature type="domain" description="DUF4397" evidence="1">
    <location>
        <begin position="376"/>
        <end position="445"/>
    </location>
</feature>
<feature type="domain" description="DUF4397" evidence="1">
    <location>
        <begin position="34"/>
        <end position="153"/>
    </location>
</feature>
<dbReference type="Pfam" id="PF14344">
    <property type="entry name" value="DUF4397"/>
    <property type="match status" value="3"/>
</dbReference>
<reference evidence="2 3" key="1">
    <citation type="submission" date="2008-02" db="EMBL/GenBank/DDBJ databases">
        <title>Complete sequence of Shewanella woodyi ATCC 51908.</title>
        <authorList>
            <consortium name="US DOE Joint Genome Institute"/>
            <person name="Copeland A."/>
            <person name="Lucas S."/>
            <person name="Lapidus A."/>
            <person name="Glavina del Rio T."/>
            <person name="Dalin E."/>
            <person name="Tice H."/>
            <person name="Bruce D."/>
            <person name="Goodwin L."/>
            <person name="Pitluck S."/>
            <person name="Sims D."/>
            <person name="Brettin T."/>
            <person name="Detter J.C."/>
            <person name="Han C."/>
            <person name="Kuske C.R."/>
            <person name="Schmutz J."/>
            <person name="Larimer F."/>
            <person name="Land M."/>
            <person name="Hauser L."/>
            <person name="Kyrpides N."/>
            <person name="Lykidis A."/>
            <person name="Zhao J.-S."/>
            <person name="Richardson P."/>
        </authorList>
    </citation>
    <scope>NUCLEOTIDE SEQUENCE [LARGE SCALE GENOMIC DNA]</scope>
    <source>
        <strain evidence="3">ATCC 51908 / MS32</strain>
    </source>
</reference>
<evidence type="ECO:0000313" key="3">
    <source>
        <dbReference type="Proteomes" id="UP000002168"/>
    </source>
</evidence>
<keyword evidence="3" id="KW-1185">Reference proteome</keyword>
<gene>
    <name evidence="2" type="ordered locus">Swoo_4613</name>
</gene>
<protein>
    <recommendedName>
        <fullName evidence="1">DUF4397 domain-containing protein</fullName>
    </recommendedName>
</protein>
<dbReference type="PROSITE" id="PS51257">
    <property type="entry name" value="PROKAR_LIPOPROTEIN"/>
    <property type="match status" value="1"/>
</dbReference>
<dbReference type="Proteomes" id="UP000002168">
    <property type="component" value="Chromosome"/>
</dbReference>
<evidence type="ECO:0000259" key="1">
    <source>
        <dbReference type="Pfam" id="PF14344"/>
    </source>
</evidence>
<dbReference type="KEGG" id="swd:Swoo_4613"/>
<dbReference type="RefSeq" id="WP_012327188.1">
    <property type="nucleotide sequence ID" value="NC_010506.1"/>
</dbReference>